<evidence type="ECO:0000313" key="3">
    <source>
        <dbReference type="Proteomes" id="UP001157006"/>
    </source>
</evidence>
<dbReference type="Proteomes" id="UP001157006">
    <property type="component" value="Chromosome 4"/>
</dbReference>
<evidence type="ECO:0000313" key="2">
    <source>
        <dbReference type="EMBL" id="CAI8607924.1"/>
    </source>
</evidence>
<gene>
    <name evidence="2" type="ORF">VFH_IV060640</name>
</gene>
<dbReference type="AlphaFoldDB" id="A0AAV1ACX1"/>
<keyword evidence="3" id="KW-1185">Reference proteome</keyword>
<accession>A0AAV1ACX1</accession>
<keyword evidence="1" id="KW-0812">Transmembrane</keyword>
<organism evidence="2 3">
    <name type="scientific">Vicia faba</name>
    <name type="common">Broad bean</name>
    <name type="synonym">Faba vulgaris</name>
    <dbReference type="NCBI Taxonomy" id="3906"/>
    <lineage>
        <taxon>Eukaryota</taxon>
        <taxon>Viridiplantae</taxon>
        <taxon>Streptophyta</taxon>
        <taxon>Embryophyta</taxon>
        <taxon>Tracheophyta</taxon>
        <taxon>Spermatophyta</taxon>
        <taxon>Magnoliopsida</taxon>
        <taxon>eudicotyledons</taxon>
        <taxon>Gunneridae</taxon>
        <taxon>Pentapetalae</taxon>
        <taxon>rosids</taxon>
        <taxon>fabids</taxon>
        <taxon>Fabales</taxon>
        <taxon>Fabaceae</taxon>
        <taxon>Papilionoideae</taxon>
        <taxon>50 kb inversion clade</taxon>
        <taxon>NPAAA clade</taxon>
        <taxon>Hologalegina</taxon>
        <taxon>IRL clade</taxon>
        <taxon>Fabeae</taxon>
        <taxon>Vicia</taxon>
    </lineage>
</organism>
<evidence type="ECO:0000256" key="1">
    <source>
        <dbReference type="SAM" id="Phobius"/>
    </source>
</evidence>
<proteinExistence type="predicted"/>
<keyword evidence="1" id="KW-0472">Membrane</keyword>
<sequence>MARATGLLSLFSTSMVIMIILFLGFEKAIGENVKIDIAKYPTRSSWMPLNYHLTQMLKPCTDNFIGACVPGKDDASCRSICKQSGDGKGGFCKTLKYKDPPPHNFCHCCC</sequence>
<feature type="transmembrane region" description="Helical" evidence="1">
    <location>
        <begin position="6"/>
        <end position="25"/>
    </location>
</feature>
<keyword evidence="1" id="KW-1133">Transmembrane helix</keyword>
<protein>
    <submittedName>
        <fullName evidence="2">Uncharacterized protein</fullName>
    </submittedName>
</protein>
<dbReference type="EMBL" id="OX451739">
    <property type="protein sequence ID" value="CAI8607924.1"/>
    <property type="molecule type" value="Genomic_DNA"/>
</dbReference>
<reference evidence="2 3" key="1">
    <citation type="submission" date="2023-01" db="EMBL/GenBank/DDBJ databases">
        <authorList>
            <person name="Kreplak J."/>
        </authorList>
    </citation>
    <scope>NUCLEOTIDE SEQUENCE [LARGE SCALE GENOMIC DNA]</scope>
</reference>
<name>A0AAV1ACX1_VICFA</name>